<organism evidence="7 8">
    <name type="scientific">Eucalyptus globulus</name>
    <name type="common">Tasmanian blue gum</name>
    <dbReference type="NCBI Taxonomy" id="34317"/>
    <lineage>
        <taxon>Eukaryota</taxon>
        <taxon>Viridiplantae</taxon>
        <taxon>Streptophyta</taxon>
        <taxon>Embryophyta</taxon>
        <taxon>Tracheophyta</taxon>
        <taxon>Spermatophyta</taxon>
        <taxon>Magnoliopsida</taxon>
        <taxon>eudicotyledons</taxon>
        <taxon>Gunneridae</taxon>
        <taxon>Pentapetalae</taxon>
        <taxon>rosids</taxon>
        <taxon>malvids</taxon>
        <taxon>Myrtales</taxon>
        <taxon>Myrtaceae</taxon>
        <taxon>Myrtoideae</taxon>
        <taxon>Eucalypteae</taxon>
        <taxon>Eucalyptus</taxon>
    </lineage>
</organism>
<dbReference type="FunFam" id="3.40.50.2000:FF:000237">
    <property type="entry name" value="Glycosyltransferase"/>
    <property type="match status" value="1"/>
</dbReference>
<evidence type="ECO:0000256" key="1">
    <source>
        <dbReference type="ARBA" id="ARBA00009995"/>
    </source>
</evidence>
<keyword evidence="2 4" id="KW-0328">Glycosyltransferase</keyword>
<dbReference type="InterPro" id="IPR002213">
    <property type="entry name" value="UDP_glucos_trans"/>
</dbReference>
<dbReference type="EMBL" id="JBJKBG010000009">
    <property type="protein sequence ID" value="KAL3724058.1"/>
    <property type="molecule type" value="Genomic_DNA"/>
</dbReference>
<evidence type="ECO:0000256" key="2">
    <source>
        <dbReference type="ARBA" id="ARBA00022676"/>
    </source>
</evidence>
<dbReference type="AlphaFoldDB" id="A0ABD3JDX6"/>
<proteinExistence type="inferred from homology"/>
<dbReference type="SUPFAM" id="SSF53756">
    <property type="entry name" value="UDP-Glycosyltransferase/glycogen phosphorylase"/>
    <property type="match status" value="1"/>
</dbReference>
<accession>A0ABD3JDX6</accession>
<dbReference type="EC" id="2.4.1.-" evidence="5"/>
<keyword evidence="3 4" id="KW-0808">Transferase</keyword>
<dbReference type="FunFam" id="3.40.50.2000:FF:000055">
    <property type="entry name" value="Glycosyltransferase"/>
    <property type="match status" value="1"/>
</dbReference>
<name>A0ABD3JDX6_EUCGL</name>
<sequence>MEPSVTKPHALCIPLPAQGHINPMLKLAKLLHHKGFHITFVHTEFNHQRLEESLGEGALRGLDDFRFEVISDGLPPSNPRGILDLPSLCLTLPVDGLRSFRELVMKLMNSDAPPLTCIVSDGVMSFTLKVARELGVPEVMFFTPSGCGMLGYLHFEELVDRGLFPLKDESCLSNGFLDTAVDWIPAMQGIRLRDLPTFIRTANPDDIMFKYNSESVNNAFKADGVILNTFDDLEGEVVLAIKAKYPQLYTLGPLPMLHQQLLPSPNSLESIQSSLWREDGGCLGWLDGREPESVLYVNFGSLITVTREELREFAWGLANSKCPFLWVIRPNVVDGGEDVISEEFREEIRDRGLIVGWCAQERVLAHSSVGGFVTHCGWNSTLESLCAGVPLVCWPFFAEQHMNCLYACARWGIGLEMIDGGSDGLKRGRVEGVVRELMEGEKGREAREKAVEWKERGVAATRPGGSSHTNLEMLVNKLRGL</sequence>
<dbReference type="CDD" id="cd03784">
    <property type="entry name" value="GT1_Gtf-like"/>
    <property type="match status" value="1"/>
</dbReference>
<feature type="domain" description="Glycosyltransferase N-terminal" evidence="6">
    <location>
        <begin position="12"/>
        <end position="134"/>
    </location>
</feature>
<keyword evidence="8" id="KW-1185">Reference proteome</keyword>
<evidence type="ECO:0000313" key="8">
    <source>
        <dbReference type="Proteomes" id="UP001634007"/>
    </source>
</evidence>
<dbReference type="PANTHER" id="PTHR11926:SF1283">
    <property type="entry name" value="GLYCOSYLTRANSFERASE"/>
    <property type="match status" value="1"/>
</dbReference>
<evidence type="ECO:0000259" key="6">
    <source>
        <dbReference type="Pfam" id="PF26168"/>
    </source>
</evidence>
<dbReference type="PROSITE" id="PS00375">
    <property type="entry name" value="UDPGT"/>
    <property type="match status" value="1"/>
</dbReference>
<comment type="similarity">
    <text evidence="1 4">Belongs to the UDP-glycosyltransferase family.</text>
</comment>
<reference evidence="7 8" key="1">
    <citation type="submission" date="2024-11" db="EMBL/GenBank/DDBJ databases">
        <title>Chromosome-level genome assembly of Eucalyptus globulus Labill. provides insights into its genome evolution.</title>
        <authorList>
            <person name="Li X."/>
        </authorList>
    </citation>
    <scope>NUCLEOTIDE SEQUENCE [LARGE SCALE GENOMIC DNA]</scope>
    <source>
        <strain evidence="7">CL2024</strain>
        <tissue evidence="7">Fresh tender leaves</tissue>
    </source>
</reference>
<dbReference type="InterPro" id="IPR035595">
    <property type="entry name" value="UDP_glycos_trans_CS"/>
</dbReference>
<evidence type="ECO:0000256" key="3">
    <source>
        <dbReference type="ARBA" id="ARBA00022679"/>
    </source>
</evidence>
<dbReference type="GO" id="GO:0035251">
    <property type="term" value="F:UDP-glucosyltransferase activity"/>
    <property type="evidence" value="ECO:0007669"/>
    <property type="project" value="UniProtKB-ARBA"/>
</dbReference>
<evidence type="ECO:0000313" key="7">
    <source>
        <dbReference type="EMBL" id="KAL3724058.1"/>
    </source>
</evidence>
<dbReference type="Pfam" id="PF00201">
    <property type="entry name" value="UDPGT"/>
    <property type="match status" value="1"/>
</dbReference>
<dbReference type="InterPro" id="IPR058980">
    <property type="entry name" value="Glyco_transf_N"/>
</dbReference>
<dbReference type="Proteomes" id="UP001634007">
    <property type="component" value="Unassembled WGS sequence"/>
</dbReference>
<dbReference type="Pfam" id="PF26168">
    <property type="entry name" value="Glyco_transf_N"/>
    <property type="match status" value="1"/>
</dbReference>
<dbReference type="Gene3D" id="3.40.50.2000">
    <property type="entry name" value="Glycogen Phosphorylase B"/>
    <property type="match status" value="2"/>
</dbReference>
<comment type="caution">
    <text evidence="7">The sequence shown here is derived from an EMBL/GenBank/DDBJ whole genome shotgun (WGS) entry which is preliminary data.</text>
</comment>
<evidence type="ECO:0000256" key="5">
    <source>
        <dbReference type="RuleBase" id="RU362057"/>
    </source>
</evidence>
<dbReference type="PANTHER" id="PTHR11926">
    <property type="entry name" value="GLUCOSYL/GLUCURONOSYL TRANSFERASES"/>
    <property type="match status" value="1"/>
</dbReference>
<protein>
    <recommendedName>
        <fullName evidence="5">Glycosyltransferase</fullName>
        <ecNumber evidence="5">2.4.1.-</ecNumber>
    </recommendedName>
</protein>
<evidence type="ECO:0000256" key="4">
    <source>
        <dbReference type="RuleBase" id="RU003718"/>
    </source>
</evidence>
<gene>
    <name evidence="7" type="ORF">ACJRO7_036128</name>
</gene>